<feature type="region of interest" description="Disordered" evidence="1">
    <location>
        <begin position="1"/>
        <end position="37"/>
    </location>
</feature>
<dbReference type="RefSeq" id="XP_009540797.1">
    <property type="nucleotide sequence ID" value="XM_009542502.1"/>
</dbReference>
<organism evidence="2 3">
    <name type="scientific">Heterobasidion irregulare (strain TC 32-1)</name>
    <dbReference type="NCBI Taxonomy" id="747525"/>
    <lineage>
        <taxon>Eukaryota</taxon>
        <taxon>Fungi</taxon>
        <taxon>Dikarya</taxon>
        <taxon>Basidiomycota</taxon>
        <taxon>Agaricomycotina</taxon>
        <taxon>Agaricomycetes</taxon>
        <taxon>Russulales</taxon>
        <taxon>Bondarzewiaceae</taxon>
        <taxon>Heterobasidion</taxon>
        <taxon>Heterobasidion annosum species complex</taxon>
    </lineage>
</organism>
<protein>
    <submittedName>
        <fullName evidence="2">Uncharacterized protein</fullName>
    </submittedName>
</protein>
<reference evidence="2 3" key="1">
    <citation type="journal article" date="2012" name="New Phytol.">
        <title>Insight into trade-off between wood decay and parasitism from the genome of a fungal forest pathogen.</title>
        <authorList>
            <person name="Olson A."/>
            <person name="Aerts A."/>
            <person name="Asiegbu F."/>
            <person name="Belbahri L."/>
            <person name="Bouzid O."/>
            <person name="Broberg A."/>
            <person name="Canback B."/>
            <person name="Coutinho P.M."/>
            <person name="Cullen D."/>
            <person name="Dalman K."/>
            <person name="Deflorio G."/>
            <person name="van Diepen L.T."/>
            <person name="Dunand C."/>
            <person name="Duplessis S."/>
            <person name="Durling M."/>
            <person name="Gonthier P."/>
            <person name="Grimwood J."/>
            <person name="Fossdal C.G."/>
            <person name="Hansson D."/>
            <person name="Henrissat B."/>
            <person name="Hietala A."/>
            <person name="Himmelstrand K."/>
            <person name="Hoffmeister D."/>
            <person name="Hogberg N."/>
            <person name="James T.Y."/>
            <person name="Karlsson M."/>
            <person name="Kohler A."/>
            <person name="Kues U."/>
            <person name="Lee Y.H."/>
            <person name="Lin Y.C."/>
            <person name="Lind M."/>
            <person name="Lindquist E."/>
            <person name="Lombard V."/>
            <person name="Lucas S."/>
            <person name="Lunden K."/>
            <person name="Morin E."/>
            <person name="Murat C."/>
            <person name="Park J."/>
            <person name="Raffaello T."/>
            <person name="Rouze P."/>
            <person name="Salamov A."/>
            <person name="Schmutz J."/>
            <person name="Solheim H."/>
            <person name="Stahlberg J."/>
            <person name="Velez H."/>
            <person name="de Vries R.P."/>
            <person name="Wiebenga A."/>
            <person name="Woodward S."/>
            <person name="Yakovlev I."/>
            <person name="Garbelotto M."/>
            <person name="Martin F."/>
            <person name="Grigoriev I.V."/>
            <person name="Stenlid J."/>
        </authorList>
    </citation>
    <scope>NUCLEOTIDE SEQUENCE [LARGE SCALE GENOMIC DNA]</scope>
    <source>
        <strain evidence="2 3">TC 32-1</strain>
    </source>
</reference>
<dbReference type="GeneID" id="20668046"/>
<dbReference type="HOGENOM" id="CLU_1073861_0_0_1"/>
<gene>
    <name evidence="2" type="ORF">HETIRDRAFT_166327</name>
</gene>
<evidence type="ECO:0000313" key="3">
    <source>
        <dbReference type="Proteomes" id="UP000030671"/>
    </source>
</evidence>
<dbReference type="InParanoid" id="W4KLV7"/>
<feature type="compositionally biased region" description="Basic residues" evidence="1">
    <location>
        <begin position="1"/>
        <end position="15"/>
    </location>
</feature>
<name>W4KLV7_HETIT</name>
<proteinExistence type="predicted"/>
<dbReference type="EMBL" id="KI925454">
    <property type="protein sequence ID" value="ETW86813.1"/>
    <property type="molecule type" value="Genomic_DNA"/>
</dbReference>
<evidence type="ECO:0000313" key="2">
    <source>
        <dbReference type="EMBL" id="ETW86813.1"/>
    </source>
</evidence>
<feature type="region of interest" description="Disordered" evidence="1">
    <location>
        <begin position="186"/>
        <end position="259"/>
    </location>
</feature>
<sequence length="259" mass="27775">MRRARIRGRGGRRRATTGDDGRRRRWQRRGRGLGGPVSNLRTVYIGGVDRERLSLPSAGAARAGASRGLTAADGGTLGYYCIRPRPHTRSSPDPDPGPAPRPSRVFVCPPALQPSSPCRPCSSPHTRAHTPDTRVSSAAGRRAVSRCCAALPLLFFPFGNSFVSRAVAAHLRDALHFLPLRLIDNPAIHETSPGPSTSRPPPPPVKPLLSFTSRFPSLKTPRPLARLPPALPTNTPTTATTLSPAVSSTTSFHPSQSYI</sequence>
<dbReference type="Proteomes" id="UP000030671">
    <property type="component" value="Unassembled WGS sequence"/>
</dbReference>
<evidence type="ECO:0000256" key="1">
    <source>
        <dbReference type="SAM" id="MobiDB-lite"/>
    </source>
</evidence>
<dbReference type="AlphaFoldDB" id="W4KLV7"/>
<dbReference type="KEGG" id="hir:HETIRDRAFT_166327"/>
<keyword evidence="3" id="KW-1185">Reference proteome</keyword>
<feature type="region of interest" description="Disordered" evidence="1">
    <location>
        <begin position="82"/>
        <end position="104"/>
    </location>
</feature>
<accession>W4KLV7</accession>
<feature type="compositionally biased region" description="Low complexity" evidence="1">
    <location>
        <begin position="220"/>
        <end position="251"/>
    </location>
</feature>